<evidence type="ECO:0000256" key="2">
    <source>
        <dbReference type="ARBA" id="ARBA00022803"/>
    </source>
</evidence>
<protein>
    <recommendedName>
        <fullName evidence="6">Tetratricopeptide repeat protein</fullName>
    </recommendedName>
</protein>
<dbReference type="Gene3D" id="1.25.40.10">
    <property type="entry name" value="Tetratricopeptide repeat domain"/>
    <property type="match status" value="3"/>
</dbReference>
<dbReference type="Pfam" id="PF13181">
    <property type="entry name" value="TPR_8"/>
    <property type="match status" value="2"/>
</dbReference>
<dbReference type="InterPro" id="IPR019734">
    <property type="entry name" value="TPR_rpt"/>
</dbReference>
<feature type="coiled-coil region" evidence="3">
    <location>
        <begin position="188"/>
        <end position="222"/>
    </location>
</feature>
<dbReference type="Proteomes" id="UP000886865">
    <property type="component" value="Unassembled WGS sequence"/>
</dbReference>
<dbReference type="SUPFAM" id="SSF48452">
    <property type="entry name" value="TPR-like"/>
    <property type="match status" value="2"/>
</dbReference>
<dbReference type="EMBL" id="DVJQ01000057">
    <property type="protein sequence ID" value="HIS74721.1"/>
    <property type="molecule type" value="Genomic_DNA"/>
</dbReference>
<evidence type="ECO:0000256" key="1">
    <source>
        <dbReference type="ARBA" id="ARBA00022737"/>
    </source>
</evidence>
<keyword evidence="2" id="KW-0802">TPR repeat</keyword>
<dbReference type="InterPro" id="IPR011990">
    <property type="entry name" value="TPR-like_helical_dom_sf"/>
</dbReference>
<evidence type="ECO:0000313" key="4">
    <source>
        <dbReference type="EMBL" id="HIS74721.1"/>
    </source>
</evidence>
<accession>A0A9D1JY48</accession>
<dbReference type="InterPro" id="IPR051012">
    <property type="entry name" value="CellSynth/LPSAsmb/PSIAsmb"/>
</dbReference>
<name>A0A9D1JY48_9BACT</name>
<reference evidence="4" key="2">
    <citation type="journal article" date="2021" name="PeerJ">
        <title>Extensive microbial diversity within the chicken gut microbiome revealed by metagenomics and culture.</title>
        <authorList>
            <person name="Gilroy R."/>
            <person name="Ravi A."/>
            <person name="Getino M."/>
            <person name="Pursley I."/>
            <person name="Horton D.L."/>
            <person name="Alikhan N.F."/>
            <person name="Baker D."/>
            <person name="Gharbi K."/>
            <person name="Hall N."/>
            <person name="Watson M."/>
            <person name="Adriaenssens E.M."/>
            <person name="Foster-Nyarko E."/>
            <person name="Jarju S."/>
            <person name="Secka A."/>
            <person name="Antonio M."/>
            <person name="Oren A."/>
            <person name="Chaudhuri R.R."/>
            <person name="La Ragione R."/>
            <person name="Hildebrand F."/>
            <person name="Pallen M.J."/>
        </authorList>
    </citation>
    <scope>NUCLEOTIDE SEQUENCE</scope>
    <source>
        <strain evidence="4">CHK152-2871</strain>
    </source>
</reference>
<dbReference type="PANTHER" id="PTHR45586">
    <property type="entry name" value="TPR REPEAT-CONTAINING PROTEIN PA4667"/>
    <property type="match status" value="1"/>
</dbReference>
<comment type="caution">
    <text evidence="4">The sequence shown here is derived from an EMBL/GenBank/DDBJ whole genome shotgun (WGS) entry which is preliminary data.</text>
</comment>
<evidence type="ECO:0000313" key="5">
    <source>
        <dbReference type="Proteomes" id="UP000886865"/>
    </source>
</evidence>
<dbReference type="Pfam" id="PF25058">
    <property type="entry name" value="ARM_TT21"/>
    <property type="match status" value="1"/>
</dbReference>
<organism evidence="4 5">
    <name type="scientific">Candidatus Galligastranaerophilus intestinavium</name>
    <dbReference type="NCBI Taxonomy" id="2840836"/>
    <lineage>
        <taxon>Bacteria</taxon>
        <taxon>Candidatus Galligastranaerophilus</taxon>
    </lineage>
</organism>
<sequence length="391" mass="45982">MTDVHALHQSANDELLKGNEDKAIEIYTKIVELAPSDEIALSQLMDLYLERDKFMYYIMRSNVNIVQHKYEHAINDVKKALNLDSNSTEGRRKLARLYKVSGKNLRAIDEFLKLLDIDSNQKDAYIELIDLYTKENSIESAIGIAKKAVSQFENDNDFKNILANLYFKCGDYKNAIDIVQDDYLKAKILLQDEQNDKAKEILDKLKEDKNLYKEQNKEQLAAYYLLEAQYFYNKKDFEQALKSVENYTDISLPNPLSFQMKALIYDGMGDEFRSYYNWGYCYKLQKRFDEAIVEFTHAHNANVKDKNTLIELANLYANNNEKFTSMEYWKKVYEIDKDKRAGEILGEFYYQQGDLRLAEYYGKKIEKKELKEAQYQDEGLLEKIISFFSKK</sequence>
<dbReference type="AlphaFoldDB" id="A0A9D1JY48"/>
<keyword evidence="1" id="KW-0677">Repeat</keyword>
<evidence type="ECO:0008006" key="6">
    <source>
        <dbReference type="Google" id="ProtNLM"/>
    </source>
</evidence>
<keyword evidence="3" id="KW-0175">Coiled coil</keyword>
<gene>
    <name evidence="4" type="ORF">IAA86_06845</name>
</gene>
<reference evidence="4" key="1">
    <citation type="submission" date="2020-10" db="EMBL/GenBank/DDBJ databases">
        <authorList>
            <person name="Gilroy R."/>
        </authorList>
    </citation>
    <scope>NUCLEOTIDE SEQUENCE</scope>
    <source>
        <strain evidence="4">CHK152-2871</strain>
    </source>
</reference>
<dbReference type="PANTHER" id="PTHR45586:SF1">
    <property type="entry name" value="LIPOPOLYSACCHARIDE ASSEMBLY PROTEIN B"/>
    <property type="match status" value="1"/>
</dbReference>
<evidence type="ECO:0000256" key="3">
    <source>
        <dbReference type="SAM" id="Coils"/>
    </source>
</evidence>
<dbReference type="SMART" id="SM00028">
    <property type="entry name" value="TPR"/>
    <property type="match status" value="6"/>
</dbReference>
<proteinExistence type="predicted"/>